<reference evidence="9 10" key="1">
    <citation type="journal article" date="2011" name="Cell">
        <title>The monarch butterfly genome yields insights into long-distance migration.</title>
        <authorList>
            <person name="Zhan S."/>
            <person name="Merlin C."/>
            <person name="Boore J.L."/>
            <person name="Reppert S.M."/>
        </authorList>
    </citation>
    <scope>NUCLEOTIDE SEQUENCE [LARGE SCALE GENOMIC DNA]</scope>
    <source>
        <strain evidence="9">F-2</strain>
    </source>
</reference>
<dbReference type="SUPFAM" id="SSF57716">
    <property type="entry name" value="Glucocorticoid receptor-like (DNA-binding domain)"/>
    <property type="match status" value="1"/>
</dbReference>
<evidence type="ECO:0000256" key="6">
    <source>
        <dbReference type="ARBA" id="ARBA00023015"/>
    </source>
</evidence>
<dbReference type="AlphaFoldDB" id="A0A212ENI0"/>
<evidence type="ECO:0000256" key="4">
    <source>
        <dbReference type="ARBA" id="ARBA00022771"/>
    </source>
</evidence>
<dbReference type="PROSITE" id="PS51915">
    <property type="entry name" value="ZAD"/>
    <property type="match status" value="1"/>
</dbReference>
<accession>A0A212ENI0</accession>
<dbReference type="eggNOG" id="ENOG502RTG3">
    <property type="taxonomic scope" value="Eukaryota"/>
</dbReference>
<evidence type="ECO:0000256" key="1">
    <source>
        <dbReference type="ARBA" id="ARBA00004123"/>
    </source>
</evidence>
<gene>
    <name evidence="9" type="ORF">KGM_202179</name>
</gene>
<evidence type="ECO:0000313" key="9">
    <source>
        <dbReference type="EMBL" id="OWR43036.1"/>
    </source>
</evidence>
<protein>
    <submittedName>
        <fullName evidence="9">Serendipity locus protein H-1</fullName>
    </submittedName>
</protein>
<proteinExistence type="predicted"/>
<evidence type="ECO:0000256" key="3">
    <source>
        <dbReference type="ARBA" id="ARBA00022737"/>
    </source>
</evidence>
<dbReference type="SUPFAM" id="SSF57667">
    <property type="entry name" value="beta-beta-alpha zinc fingers"/>
    <property type="match status" value="1"/>
</dbReference>
<keyword evidence="8" id="KW-0539">Nucleus</keyword>
<evidence type="ECO:0000256" key="5">
    <source>
        <dbReference type="ARBA" id="ARBA00022833"/>
    </source>
</evidence>
<organism evidence="9 10">
    <name type="scientific">Danaus plexippus plexippus</name>
    <dbReference type="NCBI Taxonomy" id="278856"/>
    <lineage>
        <taxon>Eukaryota</taxon>
        <taxon>Metazoa</taxon>
        <taxon>Ecdysozoa</taxon>
        <taxon>Arthropoda</taxon>
        <taxon>Hexapoda</taxon>
        <taxon>Insecta</taxon>
        <taxon>Pterygota</taxon>
        <taxon>Neoptera</taxon>
        <taxon>Endopterygota</taxon>
        <taxon>Lepidoptera</taxon>
        <taxon>Glossata</taxon>
        <taxon>Ditrysia</taxon>
        <taxon>Papilionoidea</taxon>
        <taxon>Nymphalidae</taxon>
        <taxon>Danainae</taxon>
        <taxon>Danaini</taxon>
        <taxon>Danaina</taxon>
        <taxon>Danaus</taxon>
        <taxon>Danaus</taxon>
    </lineage>
</organism>
<sequence length="418" mass="47984">MTDQECNDTTKEDIYPVAECRACLQVLYSDSNLLNIFEPWTPPWDGMENTIAEDLVKLTNIQISETDKHSKFICETCYQVLLGACHFTACVRKSYQILLERYPCESQIDVNNKVWPKPIQVDKTVHSSMYQNPVDVEIKQEAISDEEYSNAMETYDEGKDNLANLDIKIEPEEIQIQNIQIKVNGTIIEGQLNCDSSSEHVTNGNSTMEDNELRDIVKEEPLTDDDENDNLASDLPLECLLCSKAFNSVTGLKAHVIAQHSYKSVKRKSNSVSPQKKKCNYICAICRRRFSTSTDLMVHETCHNKSVCYGCNQSFDTFAQLTVHRRTCKAVASRMRHKTLDDVLRPQTQVKQPKKIRKKELHCTECNETFSDLYYKRIHEEVQHSLTSDDVSNKVESMEVDVPGRILTRNKRKEGYKQ</sequence>
<evidence type="ECO:0000313" key="10">
    <source>
        <dbReference type="Proteomes" id="UP000007151"/>
    </source>
</evidence>
<evidence type="ECO:0000256" key="8">
    <source>
        <dbReference type="ARBA" id="ARBA00023242"/>
    </source>
</evidence>
<dbReference type="InterPro" id="IPR036236">
    <property type="entry name" value="Znf_C2H2_sf"/>
</dbReference>
<dbReference type="GO" id="GO:0008270">
    <property type="term" value="F:zinc ion binding"/>
    <property type="evidence" value="ECO:0007669"/>
    <property type="project" value="UniProtKB-UniRule"/>
</dbReference>
<dbReference type="EMBL" id="AGBW02013658">
    <property type="protein sequence ID" value="OWR43036.1"/>
    <property type="molecule type" value="Genomic_DNA"/>
</dbReference>
<keyword evidence="7" id="KW-0804">Transcription</keyword>
<dbReference type="PROSITE" id="PS50157">
    <property type="entry name" value="ZINC_FINGER_C2H2_2"/>
    <property type="match status" value="2"/>
</dbReference>
<dbReference type="Proteomes" id="UP000007151">
    <property type="component" value="Unassembled WGS sequence"/>
</dbReference>
<evidence type="ECO:0000256" key="2">
    <source>
        <dbReference type="ARBA" id="ARBA00022723"/>
    </source>
</evidence>
<dbReference type="SMART" id="SM00868">
    <property type="entry name" value="zf-AD"/>
    <property type="match status" value="2"/>
</dbReference>
<dbReference type="Pfam" id="PF07776">
    <property type="entry name" value="zf-AD"/>
    <property type="match status" value="1"/>
</dbReference>
<dbReference type="PROSITE" id="PS00028">
    <property type="entry name" value="ZINC_FINGER_C2H2_1"/>
    <property type="match status" value="3"/>
</dbReference>
<dbReference type="SMART" id="SM00355">
    <property type="entry name" value="ZnF_C2H2"/>
    <property type="match status" value="3"/>
</dbReference>
<keyword evidence="5" id="KW-0862">Zinc</keyword>
<keyword evidence="3" id="KW-0677">Repeat</keyword>
<dbReference type="InterPro" id="IPR012934">
    <property type="entry name" value="Znf_AD"/>
</dbReference>
<dbReference type="GO" id="GO:0000981">
    <property type="term" value="F:DNA-binding transcription factor activity, RNA polymerase II-specific"/>
    <property type="evidence" value="ECO:0007669"/>
    <property type="project" value="TreeGrafter"/>
</dbReference>
<dbReference type="PANTHER" id="PTHR24394:SF48">
    <property type="entry name" value="ZINC FINGER PROTEIN 771"/>
    <property type="match status" value="1"/>
</dbReference>
<keyword evidence="10" id="KW-1185">Reference proteome</keyword>
<name>A0A212ENI0_DANPL</name>
<dbReference type="Gene3D" id="3.30.160.60">
    <property type="entry name" value="Classic Zinc Finger"/>
    <property type="match status" value="1"/>
</dbReference>
<dbReference type="Gene3D" id="3.40.1800.20">
    <property type="match status" value="1"/>
</dbReference>
<dbReference type="PANTHER" id="PTHR24394">
    <property type="entry name" value="ZINC FINGER PROTEIN"/>
    <property type="match status" value="1"/>
</dbReference>
<comment type="caution">
    <text evidence="9">The sequence shown here is derived from an EMBL/GenBank/DDBJ whole genome shotgun (WGS) entry which is preliminary data.</text>
</comment>
<dbReference type="GO" id="GO:0003677">
    <property type="term" value="F:DNA binding"/>
    <property type="evidence" value="ECO:0007669"/>
    <property type="project" value="UniProtKB-KW"/>
</dbReference>
<comment type="subcellular location">
    <subcellularLocation>
        <location evidence="1">Nucleus</location>
    </subcellularLocation>
</comment>
<keyword evidence="6" id="KW-0805">Transcription regulation</keyword>
<dbReference type="OrthoDB" id="7471835at2759"/>
<dbReference type="KEGG" id="dpl:KGM_202179"/>
<keyword evidence="4" id="KW-0863">Zinc-finger</keyword>
<dbReference type="InterPro" id="IPR013087">
    <property type="entry name" value="Znf_C2H2_type"/>
</dbReference>
<evidence type="ECO:0000256" key="7">
    <source>
        <dbReference type="ARBA" id="ARBA00023163"/>
    </source>
</evidence>
<dbReference type="GO" id="GO:0005634">
    <property type="term" value="C:nucleus"/>
    <property type="evidence" value="ECO:0007669"/>
    <property type="project" value="UniProtKB-SubCell"/>
</dbReference>
<keyword evidence="2" id="KW-0479">Metal-binding</keyword>